<proteinExistence type="predicted"/>
<name>A0A5J9TC55_9POAL</name>
<evidence type="ECO:0000256" key="1">
    <source>
        <dbReference type="SAM" id="MobiDB-lite"/>
    </source>
</evidence>
<feature type="non-terminal residue" evidence="2">
    <location>
        <position position="1"/>
    </location>
</feature>
<evidence type="ECO:0000313" key="3">
    <source>
        <dbReference type="Proteomes" id="UP000324897"/>
    </source>
</evidence>
<comment type="caution">
    <text evidence="2">The sequence shown here is derived from an EMBL/GenBank/DDBJ whole genome shotgun (WGS) entry which is preliminary data.</text>
</comment>
<dbReference type="PANTHER" id="PTHR35485">
    <property type="entry name" value="OS01G0888900 PROTEIN"/>
    <property type="match status" value="1"/>
</dbReference>
<dbReference type="AlphaFoldDB" id="A0A5J9TC55"/>
<dbReference type="EMBL" id="RWGY01000039">
    <property type="protein sequence ID" value="TVU08905.1"/>
    <property type="molecule type" value="Genomic_DNA"/>
</dbReference>
<protein>
    <submittedName>
        <fullName evidence="2">Uncharacterized protein</fullName>
    </submittedName>
</protein>
<feature type="region of interest" description="Disordered" evidence="1">
    <location>
        <begin position="82"/>
        <end position="103"/>
    </location>
</feature>
<gene>
    <name evidence="2" type="ORF">EJB05_42332</name>
</gene>
<dbReference type="Proteomes" id="UP000324897">
    <property type="component" value="Chromosome 3"/>
</dbReference>
<evidence type="ECO:0000313" key="2">
    <source>
        <dbReference type="EMBL" id="TVU08905.1"/>
    </source>
</evidence>
<organism evidence="2 3">
    <name type="scientific">Eragrostis curvula</name>
    <name type="common">weeping love grass</name>
    <dbReference type="NCBI Taxonomy" id="38414"/>
    <lineage>
        <taxon>Eukaryota</taxon>
        <taxon>Viridiplantae</taxon>
        <taxon>Streptophyta</taxon>
        <taxon>Embryophyta</taxon>
        <taxon>Tracheophyta</taxon>
        <taxon>Spermatophyta</taxon>
        <taxon>Magnoliopsida</taxon>
        <taxon>Liliopsida</taxon>
        <taxon>Poales</taxon>
        <taxon>Poaceae</taxon>
        <taxon>PACMAD clade</taxon>
        <taxon>Chloridoideae</taxon>
        <taxon>Eragrostideae</taxon>
        <taxon>Eragrostidinae</taxon>
        <taxon>Eragrostis</taxon>
    </lineage>
</organism>
<dbReference type="OrthoDB" id="664786at2759"/>
<sequence length="124" mass="13473">MVEGLISFVFGAIKKRRATRKTMHYEHLSALGSPPRRGLPERVTGGAYHAQATQSCRFVVAPSLADELSLWRGDGVCARPEGLQDAPFLPARDDGPGVSRSRRFSSMRLCSTQATIEGGVDNTQ</sequence>
<accession>A0A5J9TC55</accession>
<dbReference type="Gramene" id="TVU08905">
    <property type="protein sequence ID" value="TVU08905"/>
    <property type="gene ID" value="EJB05_42332"/>
</dbReference>
<dbReference type="PANTHER" id="PTHR35485:SF9">
    <property type="entry name" value="OS09G0518750 PROTEIN"/>
    <property type="match status" value="1"/>
</dbReference>
<reference evidence="2 3" key="1">
    <citation type="journal article" date="2019" name="Sci. Rep.">
        <title>A high-quality genome of Eragrostis curvula grass provides insights into Poaceae evolution and supports new strategies to enhance forage quality.</title>
        <authorList>
            <person name="Carballo J."/>
            <person name="Santos B.A.C.M."/>
            <person name="Zappacosta D."/>
            <person name="Garbus I."/>
            <person name="Selva J.P."/>
            <person name="Gallo C.A."/>
            <person name="Diaz A."/>
            <person name="Albertini E."/>
            <person name="Caccamo M."/>
            <person name="Echenique V."/>
        </authorList>
    </citation>
    <scope>NUCLEOTIDE SEQUENCE [LARGE SCALE GENOMIC DNA]</scope>
    <source>
        <strain evidence="3">cv. Victoria</strain>
        <tissue evidence="2">Leaf</tissue>
    </source>
</reference>
<keyword evidence="3" id="KW-1185">Reference proteome</keyword>